<proteinExistence type="predicted"/>
<dbReference type="GO" id="GO:0005975">
    <property type="term" value="P:carbohydrate metabolic process"/>
    <property type="evidence" value="ECO:0007669"/>
    <property type="project" value="InterPro"/>
</dbReference>
<dbReference type="AlphaFoldDB" id="A0A239PV91"/>
<dbReference type="InterPro" id="IPR040719">
    <property type="entry name" value="DUF5597"/>
</dbReference>
<dbReference type="OrthoDB" id="9800974at2"/>
<reference evidence="6 7" key="1">
    <citation type="submission" date="2017-07" db="EMBL/GenBank/DDBJ databases">
        <authorList>
            <person name="Sun Z.S."/>
            <person name="Albrecht U."/>
            <person name="Echele G."/>
            <person name="Lee C.C."/>
        </authorList>
    </citation>
    <scope>NUCLEOTIDE SEQUENCE [LARGE SCALE GENOMIC DNA]</scope>
    <source>
        <strain evidence="6 7">CGMCC 1.12710</strain>
    </source>
</reference>
<dbReference type="Proteomes" id="UP000198346">
    <property type="component" value="Unassembled WGS sequence"/>
</dbReference>
<dbReference type="InterPro" id="IPR013529">
    <property type="entry name" value="Glyco_hydro_42_N"/>
</dbReference>
<dbReference type="FunFam" id="3.20.20.80:FF:000135">
    <property type="entry name" value="Beta-galactosidase, putative, bgl35A"/>
    <property type="match status" value="1"/>
</dbReference>
<accession>A0A239PV91</accession>
<dbReference type="PANTHER" id="PTHR36447">
    <property type="entry name" value="BETA-GALACTOSIDASE GANA"/>
    <property type="match status" value="1"/>
</dbReference>
<protein>
    <submittedName>
        <fullName evidence="6">Beta-galactosidase GanA</fullName>
    </submittedName>
</protein>
<keyword evidence="1" id="KW-0378">Hydrolase</keyword>
<gene>
    <name evidence="6" type="ORF">SAMN06297382_2129</name>
</gene>
<sequence>MRKSDAGRLSTKAKAALLALGGLAVLFVAAPARAQEGRDLPHFVTKNGKHAFIVDGEPFLMLAAQTNNSSNYPAMLPEVWPAVKAIGANTLQIPVAWEQIEPEEGVFDFSYVDVLLEEARRNGVRLVLLWYGTWKNTAPHYAPKWVKLDNDRFPRMIARDGETHYALSPHGAETLAADRRAFVKLMEHLKKKDRQRTVVMVQVENETGTYGAVRDYSPMAEALFQGPIPARLVEALGVRPGTWTEVFGENADEYFHAWSIASYVGEIAAAGRAVYDLPMYANAALRDPINPQEPGAYASGGPTHNVLHIWKAAAPALDLLAPDIYIRKHRPYMAALDHYARPDNPLFVAETGNDADYARFFFAALGRGAVGFSPFGIDFTGYSNYPLGAKEVTAETLAPFAANYALVAPFAREWARFAFESEVWGVAKPDDAASQTIDLGRWRATVDYKEWQFGFSHWTWLESERKDGTEEPNAGVLIARLGEDQFLVMGYRARVSFQPGAGREGEHMIYASVEEVVFEDGEWKFRRMWNGDQTDYGLNFTDRPQVLRVTLATY</sequence>
<dbReference type="GO" id="GO:0004565">
    <property type="term" value="F:beta-galactosidase activity"/>
    <property type="evidence" value="ECO:0007669"/>
    <property type="project" value="InterPro"/>
</dbReference>
<evidence type="ECO:0000256" key="3">
    <source>
        <dbReference type="SAM" id="SignalP"/>
    </source>
</evidence>
<evidence type="ECO:0000259" key="4">
    <source>
        <dbReference type="Pfam" id="PF02449"/>
    </source>
</evidence>
<dbReference type="Gene3D" id="3.20.20.80">
    <property type="entry name" value="Glycosidases"/>
    <property type="match status" value="1"/>
</dbReference>
<dbReference type="EMBL" id="FZQA01000004">
    <property type="protein sequence ID" value="SNT74219.1"/>
    <property type="molecule type" value="Genomic_DNA"/>
</dbReference>
<feature type="domain" description="Glycoside hydrolase family 42 N-terminal" evidence="4">
    <location>
        <begin position="84"/>
        <end position="226"/>
    </location>
</feature>
<dbReference type="Pfam" id="PF02449">
    <property type="entry name" value="Glyco_hydro_42"/>
    <property type="match status" value="1"/>
</dbReference>
<evidence type="ECO:0000256" key="1">
    <source>
        <dbReference type="ARBA" id="ARBA00022801"/>
    </source>
</evidence>
<feature type="chain" id="PRO_5011969485" evidence="3">
    <location>
        <begin position="35"/>
        <end position="554"/>
    </location>
</feature>
<dbReference type="InterPro" id="IPR003476">
    <property type="entry name" value="Glyco_hydro_42"/>
</dbReference>
<evidence type="ECO:0000256" key="2">
    <source>
        <dbReference type="ARBA" id="ARBA00023295"/>
    </source>
</evidence>
<keyword evidence="7" id="KW-1185">Reference proteome</keyword>
<evidence type="ECO:0000259" key="5">
    <source>
        <dbReference type="Pfam" id="PF18120"/>
    </source>
</evidence>
<name>A0A239PV91_9PROT</name>
<dbReference type="Gene3D" id="2.60.220.20">
    <property type="entry name" value="putative beta-Galactosidase from caulobacter crescentus"/>
    <property type="match status" value="1"/>
</dbReference>
<keyword evidence="3" id="KW-0732">Signal</keyword>
<dbReference type="Pfam" id="PF18120">
    <property type="entry name" value="DUF5597"/>
    <property type="match status" value="1"/>
</dbReference>
<dbReference type="SUPFAM" id="SSF51445">
    <property type="entry name" value="(Trans)glycosidases"/>
    <property type="match status" value="1"/>
</dbReference>
<evidence type="ECO:0000313" key="6">
    <source>
        <dbReference type="EMBL" id="SNT74219.1"/>
    </source>
</evidence>
<feature type="signal peptide" evidence="3">
    <location>
        <begin position="1"/>
        <end position="34"/>
    </location>
</feature>
<evidence type="ECO:0000313" key="7">
    <source>
        <dbReference type="Proteomes" id="UP000198346"/>
    </source>
</evidence>
<dbReference type="PANTHER" id="PTHR36447:SF1">
    <property type="entry name" value="BETA-GALACTOSIDASE GANA"/>
    <property type="match status" value="1"/>
</dbReference>
<keyword evidence="2" id="KW-0326">Glycosidase</keyword>
<feature type="domain" description="DUF5597" evidence="5">
    <location>
        <begin position="400"/>
        <end position="540"/>
    </location>
</feature>
<dbReference type="RefSeq" id="WP_089412587.1">
    <property type="nucleotide sequence ID" value="NZ_FZQA01000004.1"/>
</dbReference>
<organism evidence="6 7">
    <name type="scientific">Amphiplicatus metriothermophilus</name>
    <dbReference type="NCBI Taxonomy" id="1519374"/>
    <lineage>
        <taxon>Bacteria</taxon>
        <taxon>Pseudomonadati</taxon>
        <taxon>Pseudomonadota</taxon>
        <taxon>Alphaproteobacteria</taxon>
        <taxon>Parvularculales</taxon>
        <taxon>Parvularculaceae</taxon>
        <taxon>Amphiplicatus</taxon>
    </lineage>
</organism>
<dbReference type="InterPro" id="IPR017853">
    <property type="entry name" value="GH"/>
</dbReference>
<dbReference type="GO" id="GO:0009341">
    <property type="term" value="C:beta-galactosidase complex"/>
    <property type="evidence" value="ECO:0007669"/>
    <property type="project" value="InterPro"/>
</dbReference>